<dbReference type="FunFam" id="3.40.50.720:FF:000084">
    <property type="entry name" value="Short-chain dehydrogenase reductase"/>
    <property type="match status" value="1"/>
</dbReference>
<dbReference type="SMART" id="SM00822">
    <property type="entry name" value="PKS_KR"/>
    <property type="match status" value="1"/>
</dbReference>
<evidence type="ECO:0000256" key="2">
    <source>
        <dbReference type="ARBA" id="ARBA00023002"/>
    </source>
</evidence>
<name>A0A6G9YFN6_9NOCA</name>
<keyword evidence="6" id="KW-1185">Reference proteome</keyword>
<organism evidence="5 6">
    <name type="scientific">Nocardia arthritidis</name>
    <dbReference type="NCBI Taxonomy" id="228602"/>
    <lineage>
        <taxon>Bacteria</taxon>
        <taxon>Bacillati</taxon>
        <taxon>Actinomycetota</taxon>
        <taxon>Actinomycetes</taxon>
        <taxon>Mycobacteriales</taxon>
        <taxon>Nocardiaceae</taxon>
        <taxon>Nocardia</taxon>
    </lineage>
</organism>
<dbReference type="GO" id="GO:0016491">
    <property type="term" value="F:oxidoreductase activity"/>
    <property type="evidence" value="ECO:0007669"/>
    <property type="project" value="UniProtKB-KW"/>
</dbReference>
<feature type="region of interest" description="Disordered" evidence="3">
    <location>
        <begin position="1"/>
        <end position="54"/>
    </location>
</feature>
<dbReference type="PRINTS" id="PR00081">
    <property type="entry name" value="GDHRDH"/>
</dbReference>
<dbReference type="InterPro" id="IPR057326">
    <property type="entry name" value="KR_dom"/>
</dbReference>
<evidence type="ECO:0000259" key="4">
    <source>
        <dbReference type="SMART" id="SM00822"/>
    </source>
</evidence>
<protein>
    <submittedName>
        <fullName evidence="5">SDR family oxidoreductase</fullName>
    </submittedName>
</protein>
<dbReference type="PROSITE" id="PS00061">
    <property type="entry name" value="ADH_SHORT"/>
    <property type="match status" value="1"/>
</dbReference>
<dbReference type="PANTHER" id="PTHR43669:SF3">
    <property type="entry name" value="ALCOHOL DEHYDROGENASE, PUTATIVE (AFU_ORTHOLOGUE AFUA_3G03445)-RELATED"/>
    <property type="match status" value="1"/>
</dbReference>
<proteinExistence type="inferred from homology"/>
<dbReference type="InterPro" id="IPR020904">
    <property type="entry name" value="Sc_DH/Rdtase_CS"/>
</dbReference>
<reference evidence="5 6" key="1">
    <citation type="journal article" date="2019" name="ACS Chem. Biol.">
        <title>Identification and Mobilization of a Cryptic Antibiotic Biosynthesis Gene Locus from a Human-Pathogenic Nocardia Isolate.</title>
        <authorList>
            <person name="Herisse M."/>
            <person name="Ishida K."/>
            <person name="Porter J.L."/>
            <person name="Howden B."/>
            <person name="Hertweck C."/>
            <person name="Stinear T.P."/>
            <person name="Pidot S.J."/>
        </authorList>
    </citation>
    <scope>NUCLEOTIDE SEQUENCE [LARGE SCALE GENOMIC DNA]</scope>
    <source>
        <strain evidence="5 6">AUSMDU00012717</strain>
    </source>
</reference>
<feature type="domain" description="Ketoreductase" evidence="4">
    <location>
        <begin position="61"/>
        <end position="250"/>
    </location>
</feature>
<evidence type="ECO:0000256" key="3">
    <source>
        <dbReference type="SAM" id="MobiDB-lite"/>
    </source>
</evidence>
<dbReference type="SUPFAM" id="SSF51735">
    <property type="entry name" value="NAD(P)-binding Rossmann-fold domains"/>
    <property type="match status" value="1"/>
</dbReference>
<dbReference type="Proteomes" id="UP000503540">
    <property type="component" value="Chromosome"/>
</dbReference>
<dbReference type="Gene3D" id="3.40.50.720">
    <property type="entry name" value="NAD(P)-binding Rossmann-like Domain"/>
    <property type="match status" value="1"/>
</dbReference>
<dbReference type="InterPro" id="IPR036291">
    <property type="entry name" value="NAD(P)-bd_dom_sf"/>
</dbReference>
<evidence type="ECO:0000313" key="5">
    <source>
        <dbReference type="EMBL" id="QIS11994.1"/>
    </source>
</evidence>
<dbReference type="InterPro" id="IPR002347">
    <property type="entry name" value="SDR_fam"/>
</dbReference>
<dbReference type="Pfam" id="PF13561">
    <property type="entry name" value="adh_short_C2"/>
    <property type="match status" value="1"/>
</dbReference>
<dbReference type="PANTHER" id="PTHR43669">
    <property type="entry name" value="5-KETO-D-GLUCONATE 5-REDUCTASE"/>
    <property type="match status" value="1"/>
</dbReference>
<dbReference type="KEGG" id="nah:F5544_20650"/>
<evidence type="ECO:0000256" key="1">
    <source>
        <dbReference type="ARBA" id="ARBA00006484"/>
    </source>
</evidence>
<sequence length="303" mass="31286">MDDPAAGAGGGRHRRAAESARRPPPPLNGQEYSRRRPSCPGGTTYIEPGEGPLGEKTFADQNVVVTGGGTGIGRAAALAFAEQGAASVLVTGRRPEPLAEVAAEHPAITAVVADVATEEGAEAIAEAVRERGRLDVLVHNAGVWAPTPLDALDPAEVRRQFEINVVGPTLLTARLLPLLRSPGGNIVVVSSISARLAGPGASVYSATKAAVDSLIRSWAVELGPKGIRVNGVAPGNVRTSILAIGGLANTEIDTFRTTYADRVPAGRIGEVDDVVPWITRLAEPASSWITGEIITMDGGRLAA</sequence>
<gene>
    <name evidence="5" type="ORF">F5544_20650</name>
</gene>
<dbReference type="EMBL" id="CP046172">
    <property type="protein sequence ID" value="QIS11994.1"/>
    <property type="molecule type" value="Genomic_DNA"/>
</dbReference>
<accession>A0A6G9YFN6</accession>
<dbReference type="CDD" id="cd05233">
    <property type="entry name" value="SDR_c"/>
    <property type="match status" value="1"/>
</dbReference>
<dbReference type="PRINTS" id="PR00080">
    <property type="entry name" value="SDRFAMILY"/>
</dbReference>
<keyword evidence="2" id="KW-0560">Oxidoreductase</keyword>
<comment type="similarity">
    <text evidence="1">Belongs to the short-chain dehydrogenases/reductases (SDR) family.</text>
</comment>
<dbReference type="AlphaFoldDB" id="A0A6G9YFN6"/>
<evidence type="ECO:0000313" key="6">
    <source>
        <dbReference type="Proteomes" id="UP000503540"/>
    </source>
</evidence>